<dbReference type="Pfam" id="PF01894">
    <property type="entry name" value="YjbQ"/>
    <property type="match status" value="1"/>
</dbReference>
<dbReference type="PANTHER" id="PTHR30615">
    <property type="entry name" value="UNCHARACTERIZED PROTEIN YJBQ-RELATED"/>
    <property type="match status" value="1"/>
</dbReference>
<reference evidence="2" key="1">
    <citation type="journal article" date="2023" name="Mol. Phylogenet. Evol.">
        <title>Genome-scale phylogeny and comparative genomics of the fungal order Sordariales.</title>
        <authorList>
            <person name="Hensen N."/>
            <person name="Bonometti L."/>
            <person name="Westerberg I."/>
            <person name="Brannstrom I.O."/>
            <person name="Guillou S."/>
            <person name="Cros-Aarteil S."/>
            <person name="Calhoun S."/>
            <person name="Haridas S."/>
            <person name="Kuo A."/>
            <person name="Mondo S."/>
            <person name="Pangilinan J."/>
            <person name="Riley R."/>
            <person name="LaButti K."/>
            <person name="Andreopoulos B."/>
            <person name="Lipzen A."/>
            <person name="Chen C."/>
            <person name="Yan M."/>
            <person name="Daum C."/>
            <person name="Ng V."/>
            <person name="Clum A."/>
            <person name="Steindorff A."/>
            <person name="Ohm R.A."/>
            <person name="Martin F."/>
            <person name="Silar P."/>
            <person name="Natvig D.O."/>
            <person name="Lalanne C."/>
            <person name="Gautier V."/>
            <person name="Ament-Velasquez S.L."/>
            <person name="Kruys A."/>
            <person name="Hutchinson M.I."/>
            <person name="Powell A.J."/>
            <person name="Barry K."/>
            <person name="Miller A.N."/>
            <person name="Grigoriev I.V."/>
            <person name="Debuchy R."/>
            <person name="Gladieux P."/>
            <person name="Hiltunen Thoren M."/>
            <person name="Johannesson H."/>
        </authorList>
    </citation>
    <scope>NUCLEOTIDE SEQUENCE</scope>
    <source>
        <strain evidence="2">CBS 168.71</strain>
    </source>
</reference>
<dbReference type="InterPro" id="IPR001602">
    <property type="entry name" value="UPF0047_YjbQ-like"/>
</dbReference>
<organism evidence="2 3">
    <name type="scientific">Chaetomium fimeti</name>
    <dbReference type="NCBI Taxonomy" id="1854472"/>
    <lineage>
        <taxon>Eukaryota</taxon>
        <taxon>Fungi</taxon>
        <taxon>Dikarya</taxon>
        <taxon>Ascomycota</taxon>
        <taxon>Pezizomycotina</taxon>
        <taxon>Sordariomycetes</taxon>
        <taxon>Sordariomycetidae</taxon>
        <taxon>Sordariales</taxon>
        <taxon>Chaetomiaceae</taxon>
        <taxon>Chaetomium</taxon>
    </lineage>
</organism>
<dbReference type="PANTHER" id="PTHR30615:SF8">
    <property type="entry name" value="UPF0047 PROTEIN C4A8.02C"/>
    <property type="match status" value="1"/>
</dbReference>
<dbReference type="SUPFAM" id="SSF111038">
    <property type="entry name" value="YjbQ-like"/>
    <property type="match status" value="1"/>
</dbReference>
<dbReference type="GeneID" id="87842591"/>
<dbReference type="InterPro" id="IPR035917">
    <property type="entry name" value="YjbQ-like_sf"/>
</dbReference>
<protein>
    <submittedName>
        <fullName evidence="2">Uncharacterized protein</fullName>
    </submittedName>
</protein>
<evidence type="ECO:0000313" key="2">
    <source>
        <dbReference type="EMBL" id="KAK3295668.1"/>
    </source>
</evidence>
<dbReference type="AlphaFoldDB" id="A0AAE0LSA8"/>
<dbReference type="NCBIfam" id="TIGR00149">
    <property type="entry name" value="TIGR00149_YjbQ"/>
    <property type="match status" value="1"/>
</dbReference>
<accession>A0AAE0LSA8</accession>
<evidence type="ECO:0000313" key="3">
    <source>
        <dbReference type="Proteomes" id="UP001278766"/>
    </source>
</evidence>
<dbReference type="PROSITE" id="PS01314">
    <property type="entry name" value="UPF0047"/>
    <property type="match status" value="1"/>
</dbReference>
<dbReference type="PIRSF" id="PIRSF004681">
    <property type="entry name" value="UCP004681"/>
    <property type="match status" value="1"/>
</dbReference>
<comment type="caution">
    <text evidence="2">The sequence shown here is derived from an EMBL/GenBank/DDBJ whole genome shotgun (WGS) entry which is preliminary data.</text>
</comment>
<keyword evidence="3" id="KW-1185">Reference proteome</keyword>
<dbReference type="Gene3D" id="2.60.120.460">
    <property type="entry name" value="YjbQ-like"/>
    <property type="match status" value="1"/>
</dbReference>
<dbReference type="EMBL" id="JAUEPN010000004">
    <property type="protein sequence ID" value="KAK3295668.1"/>
    <property type="molecule type" value="Genomic_DNA"/>
</dbReference>
<gene>
    <name evidence="2" type="ORF">B0H64DRAFT_424332</name>
</gene>
<sequence>MWSQKQFTLPARARGSYLITDTVVRELPELRSYKVGLLNLFIQHTSCALSLNENWDEDVRADMSDTLDKIVPEAGPNGEALYRHDAEGPDDLPAHVKSALIGASVTIPIKDGKLATGTWQGIWYLEFRASKHTRKIVATIQGEKA</sequence>
<name>A0AAE0LSA8_9PEZI</name>
<evidence type="ECO:0000256" key="1">
    <source>
        <dbReference type="ARBA" id="ARBA00005534"/>
    </source>
</evidence>
<comment type="similarity">
    <text evidence="1">Belongs to the UPF0047 family.</text>
</comment>
<proteinExistence type="inferred from homology"/>
<dbReference type="RefSeq" id="XP_062659182.1">
    <property type="nucleotide sequence ID" value="XM_062805643.1"/>
</dbReference>
<dbReference type="Proteomes" id="UP001278766">
    <property type="component" value="Unassembled WGS sequence"/>
</dbReference>
<reference evidence="2" key="2">
    <citation type="submission" date="2023-06" db="EMBL/GenBank/DDBJ databases">
        <authorList>
            <consortium name="Lawrence Berkeley National Laboratory"/>
            <person name="Haridas S."/>
            <person name="Hensen N."/>
            <person name="Bonometti L."/>
            <person name="Westerberg I."/>
            <person name="Brannstrom I.O."/>
            <person name="Guillou S."/>
            <person name="Cros-Aarteil S."/>
            <person name="Calhoun S."/>
            <person name="Kuo A."/>
            <person name="Mondo S."/>
            <person name="Pangilinan J."/>
            <person name="Riley R."/>
            <person name="Labutti K."/>
            <person name="Andreopoulos B."/>
            <person name="Lipzen A."/>
            <person name="Chen C."/>
            <person name="Yanf M."/>
            <person name="Daum C."/>
            <person name="Ng V."/>
            <person name="Clum A."/>
            <person name="Steindorff A."/>
            <person name="Ohm R."/>
            <person name="Martin F."/>
            <person name="Silar P."/>
            <person name="Natvig D."/>
            <person name="Lalanne C."/>
            <person name="Gautier V."/>
            <person name="Ament-Velasquez S.L."/>
            <person name="Kruys A."/>
            <person name="Hutchinson M.I."/>
            <person name="Powell A.J."/>
            <person name="Barry K."/>
            <person name="Miller A.N."/>
            <person name="Grigoriev I.V."/>
            <person name="Debuchy R."/>
            <person name="Gladieux P."/>
            <person name="Thoren M.H."/>
            <person name="Johannesson H."/>
        </authorList>
    </citation>
    <scope>NUCLEOTIDE SEQUENCE</scope>
    <source>
        <strain evidence="2">CBS 168.71</strain>
    </source>
</reference>